<accession>A0ACA9LJ66</accession>
<evidence type="ECO:0000313" key="2">
    <source>
        <dbReference type="Proteomes" id="UP000789860"/>
    </source>
</evidence>
<comment type="caution">
    <text evidence="1">The sequence shown here is derived from an EMBL/GenBank/DDBJ whole genome shotgun (WGS) entry which is preliminary data.</text>
</comment>
<dbReference type="EMBL" id="CAJVPM010005908">
    <property type="protein sequence ID" value="CAG8529309.1"/>
    <property type="molecule type" value="Genomic_DNA"/>
</dbReference>
<gene>
    <name evidence="1" type="ORF">SCALOS_LOCUS4388</name>
</gene>
<reference evidence="1" key="1">
    <citation type="submission" date="2021-06" db="EMBL/GenBank/DDBJ databases">
        <authorList>
            <person name="Kallberg Y."/>
            <person name="Tangrot J."/>
            <person name="Rosling A."/>
        </authorList>
    </citation>
    <scope>NUCLEOTIDE SEQUENCE</scope>
    <source>
        <strain evidence="1">AU212A</strain>
    </source>
</reference>
<protein>
    <submittedName>
        <fullName evidence="1">2701_t:CDS:1</fullName>
    </submittedName>
</protein>
<evidence type="ECO:0000313" key="1">
    <source>
        <dbReference type="EMBL" id="CAG8529309.1"/>
    </source>
</evidence>
<dbReference type="Proteomes" id="UP000789860">
    <property type="component" value="Unassembled WGS sequence"/>
</dbReference>
<feature type="non-terminal residue" evidence="1">
    <location>
        <position position="314"/>
    </location>
</feature>
<name>A0ACA9LJ66_9GLOM</name>
<sequence length="314" mass="37438">MSNHNYKSSKNRSQSNKNTLTSKINQIDIDDVINNNTLNAHLSLLKIFKTLRHKDNNINRLFLIEAEKRYNIWLNLLNDKFDNGDNEDIPIPPIDVCQIWHTHLLSPLKYFKDIKKLYKQEYKFSIERIYKCWDKNNDEYFKSVKFWEKYTKQPWILNIQDESPFSLNLVNAVIRQYKFTDKIINDYAIKASMNHSQAIERYKKFLLLIKNNERNLVPTIDIDLCWHTHMLHAIDYRNFTKKYTGEIINHDDKISESILSDNFKQTSDIWYKNFNELYSDDNLNDNKNIKNKKIISVKFRDCGMTGTGWCQGGS</sequence>
<proteinExistence type="predicted"/>
<keyword evidence="2" id="KW-1185">Reference proteome</keyword>
<organism evidence="1 2">
    <name type="scientific">Scutellospora calospora</name>
    <dbReference type="NCBI Taxonomy" id="85575"/>
    <lineage>
        <taxon>Eukaryota</taxon>
        <taxon>Fungi</taxon>
        <taxon>Fungi incertae sedis</taxon>
        <taxon>Mucoromycota</taxon>
        <taxon>Glomeromycotina</taxon>
        <taxon>Glomeromycetes</taxon>
        <taxon>Diversisporales</taxon>
        <taxon>Gigasporaceae</taxon>
        <taxon>Scutellospora</taxon>
    </lineage>
</organism>